<feature type="domain" description="BHLH" evidence="10">
    <location>
        <begin position="54"/>
        <end position="105"/>
    </location>
</feature>
<dbReference type="SMART" id="SM00353">
    <property type="entry name" value="HLH"/>
    <property type="match status" value="1"/>
</dbReference>
<keyword evidence="4" id="KW-0744">Spermatogenesis</keyword>
<evidence type="ECO:0000256" key="1">
    <source>
        <dbReference type="ARBA" id="ARBA00004123"/>
    </source>
</evidence>
<gene>
    <name evidence="11" type="ORF">Z043_105937</name>
</gene>
<comment type="subcellular location">
    <subcellularLocation>
        <location evidence="1">Nucleus</location>
    </subcellularLocation>
</comment>
<keyword evidence="3" id="KW-0221">Differentiation</keyword>
<evidence type="ECO:0000256" key="4">
    <source>
        <dbReference type="ARBA" id="ARBA00022871"/>
    </source>
</evidence>
<dbReference type="InterPro" id="IPR011598">
    <property type="entry name" value="bHLH_dom"/>
</dbReference>
<dbReference type="InterPro" id="IPR039583">
    <property type="entry name" value="TCFL5/SOLH1/2"/>
</dbReference>
<dbReference type="Gene3D" id="4.10.280.10">
    <property type="entry name" value="Helix-loop-helix DNA-binding domain"/>
    <property type="match status" value="1"/>
</dbReference>
<keyword evidence="5" id="KW-0805">Transcription regulation</keyword>
<dbReference type="GO" id="GO:0030154">
    <property type="term" value="P:cell differentiation"/>
    <property type="evidence" value="ECO:0007669"/>
    <property type="project" value="UniProtKB-KW"/>
</dbReference>
<feature type="compositionally biased region" description="Polar residues" evidence="9">
    <location>
        <begin position="174"/>
        <end position="187"/>
    </location>
</feature>
<dbReference type="GO" id="GO:0000981">
    <property type="term" value="F:DNA-binding transcription factor activity, RNA polymerase II-specific"/>
    <property type="evidence" value="ECO:0007669"/>
    <property type="project" value="TreeGrafter"/>
</dbReference>
<evidence type="ECO:0000256" key="7">
    <source>
        <dbReference type="ARBA" id="ARBA00023163"/>
    </source>
</evidence>
<dbReference type="SUPFAM" id="SSF47459">
    <property type="entry name" value="HLH, helix-loop-helix DNA-binding domain"/>
    <property type="match status" value="1"/>
</dbReference>
<evidence type="ECO:0000256" key="6">
    <source>
        <dbReference type="ARBA" id="ARBA00023125"/>
    </source>
</evidence>
<dbReference type="GO" id="GO:0005634">
    <property type="term" value="C:nucleus"/>
    <property type="evidence" value="ECO:0007669"/>
    <property type="project" value="UniProtKB-SubCell"/>
</dbReference>
<reference evidence="11 12" key="1">
    <citation type="submission" date="2015-08" db="EMBL/GenBank/DDBJ databases">
        <title>The genome of the Asian arowana (Scleropages formosus).</title>
        <authorList>
            <person name="Tan M.H."/>
            <person name="Gan H.M."/>
            <person name="Croft L.J."/>
            <person name="Austin C.M."/>
        </authorList>
    </citation>
    <scope>NUCLEOTIDE SEQUENCE [LARGE SCALE GENOMIC DNA]</scope>
    <source>
        <strain evidence="11">Aro1</strain>
    </source>
</reference>
<evidence type="ECO:0000259" key="10">
    <source>
        <dbReference type="PROSITE" id="PS50888"/>
    </source>
</evidence>
<dbReference type="PANTHER" id="PTHR15402">
    <property type="entry name" value="TRANSCRIPTION FACTOR-LIKE 5 PROTEIN"/>
    <property type="match status" value="1"/>
</dbReference>
<evidence type="ECO:0000256" key="8">
    <source>
        <dbReference type="ARBA" id="ARBA00023242"/>
    </source>
</evidence>
<evidence type="ECO:0000256" key="2">
    <source>
        <dbReference type="ARBA" id="ARBA00022473"/>
    </source>
</evidence>
<keyword evidence="8" id="KW-0539">Nucleus</keyword>
<dbReference type="Pfam" id="PF00010">
    <property type="entry name" value="HLH"/>
    <property type="match status" value="1"/>
</dbReference>
<name>A0A0P7VH97_SCLFO</name>
<feature type="region of interest" description="Disordered" evidence="9">
    <location>
        <begin position="1"/>
        <end position="36"/>
    </location>
</feature>
<feature type="region of interest" description="Disordered" evidence="9">
    <location>
        <begin position="163"/>
        <end position="204"/>
    </location>
</feature>
<evidence type="ECO:0000256" key="9">
    <source>
        <dbReference type="SAM" id="MobiDB-lite"/>
    </source>
</evidence>
<dbReference type="PROSITE" id="PS50888">
    <property type="entry name" value="BHLH"/>
    <property type="match status" value="1"/>
</dbReference>
<proteinExistence type="predicted"/>
<dbReference type="AlphaFoldDB" id="A0A0P7VH97"/>
<dbReference type="PANTHER" id="PTHR15402:SF4">
    <property type="entry name" value="SPERMATOGENESIS- AND OOGENESIS-SPECIFIC BASIC HELIX-LOOP-HELIX-CONTAINING PROTEIN 1"/>
    <property type="match status" value="1"/>
</dbReference>
<comment type="caution">
    <text evidence="11">The sequence shown here is derived from an EMBL/GenBank/DDBJ whole genome shotgun (WGS) entry which is preliminary data.</text>
</comment>
<keyword evidence="7" id="KW-0804">Transcription</keyword>
<accession>A0A0P7VH97</accession>
<evidence type="ECO:0000313" key="12">
    <source>
        <dbReference type="Proteomes" id="UP000034805"/>
    </source>
</evidence>
<dbReference type="GO" id="GO:0007283">
    <property type="term" value="P:spermatogenesis"/>
    <property type="evidence" value="ECO:0007669"/>
    <property type="project" value="UniProtKB-KW"/>
</dbReference>
<organism evidence="11 12">
    <name type="scientific">Scleropages formosus</name>
    <name type="common">Asian bonytongue</name>
    <name type="synonym">Osteoglossum formosum</name>
    <dbReference type="NCBI Taxonomy" id="113540"/>
    <lineage>
        <taxon>Eukaryota</taxon>
        <taxon>Metazoa</taxon>
        <taxon>Chordata</taxon>
        <taxon>Craniata</taxon>
        <taxon>Vertebrata</taxon>
        <taxon>Euteleostomi</taxon>
        <taxon>Actinopterygii</taxon>
        <taxon>Neopterygii</taxon>
        <taxon>Teleostei</taxon>
        <taxon>Osteoglossocephala</taxon>
        <taxon>Osteoglossomorpha</taxon>
        <taxon>Osteoglossiformes</taxon>
        <taxon>Osteoglossidae</taxon>
        <taxon>Scleropages</taxon>
    </lineage>
</organism>
<evidence type="ECO:0000256" key="3">
    <source>
        <dbReference type="ARBA" id="ARBA00022782"/>
    </source>
</evidence>
<evidence type="ECO:0000256" key="5">
    <source>
        <dbReference type="ARBA" id="ARBA00023015"/>
    </source>
</evidence>
<keyword evidence="6" id="KW-0238">DNA-binding</keyword>
<dbReference type="Proteomes" id="UP000034805">
    <property type="component" value="Unassembled WGS sequence"/>
</dbReference>
<evidence type="ECO:0000313" key="11">
    <source>
        <dbReference type="EMBL" id="KPP74867.1"/>
    </source>
</evidence>
<sequence length="272" mass="30887">MSASAAECPEESRAEVRGAGSRSDSSSCSESEEEQNLNDFQRKMKLEHRQALAKINKACVMMERNRRKRITVSCGKLRELLPRLQGVRSDMVTVLEMTIAFLEHVKVFAEGHQYREILYPPQELYCMWLLETQLRKQECQRKVSEEEQRQNVQRCPRRQGVQKCLGDGTRRKPSSNCITSSDQQESSAVEKRANPPQHLTLPDIQQTNSPVASSVLETQEKFCAPSFWSPVNLISPLSSVSRIHCPTPMNESIHCENGIERISPYTSGAHLL</sequence>
<keyword evidence="2" id="KW-0217">Developmental protein</keyword>
<dbReference type="GO" id="GO:0000978">
    <property type="term" value="F:RNA polymerase II cis-regulatory region sequence-specific DNA binding"/>
    <property type="evidence" value="ECO:0007669"/>
    <property type="project" value="TreeGrafter"/>
</dbReference>
<dbReference type="EMBL" id="JARO02001631">
    <property type="protein sequence ID" value="KPP74867.1"/>
    <property type="molecule type" value="Genomic_DNA"/>
</dbReference>
<dbReference type="GO" id="GO:0046983">
    <property type="term" value="F:protein dimerization activity"/>
    <property type="evidence" value="ECO:0007669"/>
    <property type="project" value="InterPro"/>
</dbReference>
<protein>
    <recommendedName>
        <fullName evidence="10">BHLH domain-containing protein</fullName>
    </recommendedName>
</protein>
<dbReference type="InterPro" id="IPR036638">
    <property type="entry name" value="HLH_DNA-bd_sf"/>
</dbReference>